<evidence type="ECO:0000256" key="1">
    <source>
        <dbReference type="SAM" id="MobiDB-lite"/>
    </source>
</evidence>
<feature type="region of interest" description="Disordered" evidence="1">
    <location>
        <begin position="1"/>
        <end position="62"/>
    </location>
</feature>
<evidence type="ECO:0000313" key="4">
    <source>
        <dbReference type="Proteomes" id="UP001054252"/>
    </source>
</evidence>
<gene>
    <name evidence="3" type="ORF">SLEP1_g18753</name>
</gene>
<dbReference type="EMBL" id="BPVZ01000026">
    <property type="protein sequence ID" value="GKV06936.1"/>
    <property type="molecule type" value="Genomic_DNA"/>
</dbReference>
<evidence type="ECO:0000259" key="2">
    <source>
        <dbReference type="Pfam" id="PF04195"/>
    </source>
</evidence>
<protein>
    <recommendedName>
        <fullName evidence="2">Transposase (putative) gypsy type domain-containing protein</fullName>
    </recommendedName>
</protein>
<dbReference type="PANTHER" id="PTHR31099:SF28">
    <property type="entry name" value="F5J5.12"/>
    <property type="match status" value="1"/>
</dbReference>
<name>A0AAV5IYL0_9ROSI</name>
<proteinExistence type="predicted"/>
<feature type="region of interest" description="Disordered" evidence="1">
    <location>
        <begin position="493"/>
        <end position="512"/>
    </location>
</feature>
<feature type="domain" description="Transposase (putative) gypsy type" evidence="2">
    <location>
        <begin position="155"/>
        <end position="219"/>
    </location>
</feature>
<feature type="compositionally biased region" description="Basic and acidic residues" evidence="1">
    <location>
        <begin position="498"/>
        <end position="512"/>
    </location>
</feature>
<dbReference type="PANTHER" id="PTHR31099">
    <property type="entry name" value="OS06G0165300 PROTEIN"/>
    <property type="match status" value="1"/>
</dbReference>
<evidence type="ECO:0000313" key="3">
    <source>
        <dbReference type="EMBL" id="GKV06936.1"/>
    </source>
</evidence>
<feature type="compositionally biased region" description="Low complexity" evidence="1">
    <location>
        <begin position="344"/>
        <end position="358"/>
    </location>
</feature>
<dbReference type="AlphaFoldDB" id="A0AAV5IYL0"/>
<dbReference type="InterPro" id="IPR007321">
    <property type="entry name" value="Transposase_28"/>
</dbReference>
<reference evidence="3 4" key="1">
    <citation type="journal article" date="2021" name="Commun. Biol.">
        <title>The genome of Shorea leprosula (Dipterocarpaceae) highlights the ecological relevance of drought in aseasonal tropical rainforests.</title>
        <authorList>
            <person name="Ng K.K.S."/>
            <person name="Kobayashi M.J."/>
            <person name="Fawcett J.A."/>
            <person name="Hatakeyama M."/>
            <person name="Paape T."/>
            <person name="Ng C.H."/>
            <person name="Ang C.C."/>
            <person name="Tnah L.H."/>
            <person name="Lee C.T."/>
            <person name="Nishiyama T."/>
            <person name="Sese J."/>
            <person name="O'Brien M.J."/>
            <person name="Copetti D."/>
            <person name="Mohd Noor M.I."/>
            <person name="Ong R.C."/>
            <person name="Putra M."/>
            <person name="Sireger I.Z."/>
            <person name="Indrioko S."/>
            <person name="Kosugi Y."/>
            <person name="Izuno A."/>
            <person name="Isagi Y."/>
            <person name="Lee S.L."/>
            <person name="Shimizu K.K."/>
        </authorList>
    </citation>
    <scope>NUCLEOTIDE SEQUENCE [LARGE SCALE GENOMIC DNA]</scope>
    <source>
        <strain evidence="3">214</strain>
    </source>
</reference>
<keyword evidence="4" id="KW-1185">Reference proteome</keyword>
<dbReference type="Proteomes" id="UP001054252">
    <property type="component" value="Unassembled WGS sequence"/>
</dbReference>
<dbReference type="Pfam" id="PF04195">
    <property type="entry name" value="Transposase_28"/>
    <property type="match status" value="1"/>
</dbReference>
<feature type="compositionally biased region" description="Polar residues" evidence="1">
    <location>
        <begin position="367"/>
        <end position="382"/>
    </location>
</feature>
<accession>A0AAV5IYL0</accession>
<comment type="caution">
    <text evidence="3">The sequence shown here is derived from an EMBL/GenBank/DDBJ whole genome shotgun (WGS) entry which is preliminary data.</text>
</comment>
<feature type="region of interest" description="Disordered" evidence="1">
    <location>
        <begin position="688"/>
        <end position="717"/>
    </location>
</feature>
<sequence>MIVPSELQDLPETIAPESSAGSSVDGDSDNHCSSASRDSSTEGTPSEVGDAEEGAFSPPTTNTEVDAVVFEEWENKVISGRLDNLRKAPKTLPAGFRFRAALHHEVVDSSATVKGYKKLKEMVRQYQIPRTILIQAGTQNERACIVSRMGWVPIYIDHFEVGLRFPLPELIFDVLAKYKLALMQLTPNSIKFIIGFMLLCERLEIPVKTLVFRLLFLCCLCPSTSGTRWYYISRREKMMIFTNIKNKVARWKRQFIFFGDTWTEKMNNELTTRAKGLVDLEALVILEQLALLGFVDVTNLYAEGEMSSILERQRQRAQNSKNRGAGLGSQRQARFDERPPTAPSCSSSQREQGSSLVSRSWAKRTSSRAQPVSAAATRSTNMPPVPAHDVAEPAPASTSVSGPKIAYPEGFNYVRTDYQAAMVQGMHSFVPLADRQRAKGHVQQHGGHAVLLKLMDVFSYTIALFECEQEARGQNRELQQSCKQLAFEKASLEDEDEAGHAEDQAKRAESDKDKTLYELNSLKDRVAKANQNVARAEASLEKIKKHHQHSICIARAQGAEWLVGADMFQDVVAVASANTTMDIYNEIRGKVLRHWADFPIGELAFFEGEEMDEQGKSLAPPSDATVRLKWELNEGVLVWPPSMVEKGEDTKGLPSFDAWVAEPLEVQAEPSSTPPSFQPVVAPALLSPAQFTQARSSPARPTPAPTDVSIPVDLTDD</sequence>
<feature type="compositionally biased region" description="Polar residues" evidence="1">
    <location>
        <begin position="31"/>
        <end position="44"/>
    </location>
</feature>
<organism evidence="3 4">
    <name type="scientific">Rubroshorea leprosula</name>
    <dbReference type="NCBI Taxonomy" id="152421"/>
    <lineage>
        <taxon>Eukaryota</taxon>
        <taxon>Viridiplantae</taxon>
        <taxon>Streptophyta</taxon>
        <taxon>Embryophyta</taxon>
        <taxon>Tracheophyta</taxon>
        <taxon>Spermatophyta</taxon>
        <taxon>Magnoliopsida</taxon>
        <taxon>eudicotyledons</taxon>
        <taxon>Gunneridae</taxon>
        <taxon>Pentapetalae</taxon>
        <taxon>rosids</taxon>
        <taxon>malvids</taxon>
        <taxon>Malvales</taxon>
        <taxon>Dipterocarpaceae</taxon>
        <taxon>Rubroshorea</taxon>
    </lineage>
</organism>
<feature type="region of interest" description="Disordered" evidence="1">
    <location>
        <begin position="312"/>
        <end position="405"/>
    </location>
</feature>